<organism evidence="12 13">
    <name type="scientific">Hydnum rufescens UP504</name>
    <dbReference type="NCBI Taxonomy" id="1448309"/>
    <lineage>
        <taxon>Eukaryota</taxon>
        <taxon>Fungi</taxon>
        <taxon>Dikarya</taxon>
        <taxon>Basidiomycota</taxon>
        <taxon>Agaricomycotina</taxon>
        <taxon>Agaricomycetes</taxon>
        <taxon>Cantharellales</taxon>
        <taxon>Hydnaceae</taxon>
        <taxon>Hydnum</taxon>
    </lineage>
</organism>
<protein>
    <recommendedName>
        <fullName evidence="11">Endonuclease/exonuclease/phosphatase domain-containing protein</fullName>
    </recommendedName>
</protein>
<evidence type="ECO:0000256" key="8">
    <source>
        <dbReference type="ARBA" id="ARBA00022842"/>
    </source>
</evidence>
<sequence>MALYHVEDSSVPHPFRRRKWTVVRDDLYIPKRTQQSPALGRSIRLITYNVWFEAILKEQRALELLRHLCEQNPDICCLQEVTPVFETILRNHPFAKKHWVLTSLLDQQETHAHTLIQSGQLCIGNVHLDYAPAIRASEINHCVRHLGSENFTASILCGDTNIISNDEITPLLNAGYLDTGAHGPLTDTGSAPDPTYGDFGIKIRNNHPAEGPSRRLDLIMCRGLHILAYKLIGRDPIARKHLKGTGADKETLMDVFPSDHAGVCVDVGLG</sequence>
<evidence type="ECO:0000256" key="1">
    <source>
        <dbReference type="ARBA" id="ARBA00001936"/>
    </source>
</evidence>
<keyword evidence="9" id="KW-0234">DNA repair</keyword>
<dbReference type="OrthoDB" id="9975959at2759"/>
<dbReference type="GO" id="GO:0003697">
    <property type="term" value="F:single-stranded DNA binding"/>
    <property type="evidence" value="ECO:0007669"/>
    <property type="project" value="TreeGrafter"/>
</dbReference>
<evidence type="ECO:0000256" key="5">
    <source>
        <dbReference type="ARBA" id="ARBA00022723"/>
    </source>
</evidence>
<dbReference type="Proteomes" id="UP000886523">
    <property type="component" value="Unassembled WGS sequence"/>
</dbReference>
<keyword evidence="4" id="KW-0540">Nuclease</keyword>
<dbReference type="PANTHER" id="PTHR15822">
    <property type="entry name" value="TRAF AND TNF RECEPTOR-ASSOCIATED PROTEIN"/>
    <property type="match status" value="1"/>
</dbReference>
<feature type="domain" description="Endonuclease/exonuclease/phosphatase" evidence="11">
    <location>
        <begin position="46"/>
        <end position="260"/>
    </location>
</feature>
<dbReference type="GO" id="GO:0046872">
    <property type="term" value="F:metal ion binding"/>
    <property type="evidence" value="ECO:0007669"/>
    <property type="project" value="UniProtKB-KW"/>
</dbReference>
<dbReference type="EMBL" id="MU128909">
    <property type="protein sequence ID" value="KAF9521136.1"/>
    <property type="molecule type" value="Genomic_DNA"/>
</dbReference>
<gene>
    <name evidence="12" type="ORF">BS47DRAFT_1386822</name>
</gene>
<comment type="cofactor">
    <cofactor evidence="1">
        <name>Mn(2+)</name>
        <dbReference type="ChEBI" id="CHEBI:29035"/>
    </cofactor>
</comment>
<evidence type="ECO:0000256" key="3">
    <source>
        <dbReference type="ARBA" id="ARBA00004322"/>
    </source>
</evidence>
<evidence type="ECO:0000313" key="13">
    <source>
        <dbReference type="Proteomes" id="UP000886523"/>
    </source>
</evidence>
<dbReference type="SUPFAM" id="SSF56219">
    <property type="entry name" value="DNase I-like"/>
    <property type="match status" value="1"/>
</dbReference>
<reference evidence="12" key="1">
    <citation type="journal article" date="2020" name="Nat. Commun.">
        <title>Large-scale genome sequencing of mycorrhizal fungi provides insights into the early evolution of symbiotic traits.</title>
        <authorList>
            <person name="Miyauchi S."/>
            <person name="Kiss E."/>
            <person name="Kuo A."/>
            <person name="Drula E."/>
            <person name="Kohler A."/>
            <person name="Sanchez-Garcia M."/>
            <person name="Morin E."/>
            <person name="Andreopoulos B."/>
            <person name="Barry K.W."/>
            <person name="Bonito G."/>
            <person name="Buee M."/>
            <person name="Carver A."/>
            <person name="Chen C."/>
            <person name="Cichocki N."/>
            <person name="Clum A."/>
            <person name="Culley D."/>
            <person name="Crous P.W."/>
            <person name="Fauchery L."/>
            <person name="Girlanda M."/>
            <person name="Hayes R.D."/>
            <person name="Keri Z."/>
            <person name="LaButti K."/>
            <person name="Lipzen A."/>
            <person name="Lombard V."/>
            <person name="Magnuson J."/>
            <person name="Maillard F."/>
            <person name="Murat C."/>
            <person name="Nolan M."/>
            <person name="Ohm R.A."/>
            <person name="Pangilinan J."/>
            <person name="Pereira M.F."/>
            <person name="Perotto S."/>
            <person name="Peter M."/>
            <person name="Pfister S."/>
            <person name="Riley R."/>
            <person name="Sitrit Y."/>
            <person name="Stielow J.B."/>
            <person name="Szollosi G."/>
            <person name="Zifcakova L."/>
            <person name="Stursova M."/>
            <person name="Spatafora J.W."/>
            <person name="Tedersoo L."/>
            <person name="Vaario L.M."/>
            <person name="Yamada A."/>
            <person name="Yan M."/>
            <person name="Wang P."/>
            <person name="Xu J."/>
            <person name="Bruns T."/>
            <person name="Baldrian P."/>
            <person name="Vilgalys R."/>
            <person name="Dunand C."/>
            <person name="Henrissat B."/>
            <person name="Grigoriev I.V."/>
            <person name="Hibbett D."/>
            <person name="Nagy L.G."/>
            <person name="Martin F.M."/>
        </authorList>
    </citation>
    <scope>NUCLEOTIDE SEQUENCE</scope>
    <source>
        <strain evidence="12">UP504</strain>
    </source>
</reference>
<dbReference type="GO" id="GO:0004518">
    <property type="term" value="F:nuclease activity"/>
    <property type="evidence" value="ECO:0007669"/>
    <property type="project" value="UniProtKB-KW"/>
</dbReference>
<evidence type="ECO:0000313" key="12">
    <source>
        <dbReference type="EMBL" id="KAF9521136.1"/>
    </source>
</evidence>
<evidence type="ECO:0000256" key="2">
    <source>
        <dbReference type="ARBA" id="ARBA00001946"/>
    </source>
</evidence>
<evidence type="ECO:0000259" key="11">
    <source>
        <dbReference type="Pfam" id="PF03372"/>
    </source>
</evidence>
<dbReference type="Gene3D" id="3.60.10.10">
    <property type="entry name" value="Endonuclease/exonuclease/phosphatase"/>
    <property type="match status" value="1"/>
</dbReference>
<evidence type="ECO:0000256" key="6">
    <source>
        <dbReference type="ARBA" id="ARBA00022763"/>
    </source>
</evidence>
<evidence type="ECO:0000256" key="4">
    <source>
        <dbReference type="ARBA" id="ARBA00022722"/>
    </source>
</evidence>
<keyword evidence="10" id="KW-0539">Nucleus</keyword>
<comment type="cofactor">
    <cofactor evidence="2">
        <name>Mg(2+)</name>
        <dbReference type="ChEBI" id="CHEBI:18420"/>
    </cofactor>
</comment>
<dbReference type="GO" id="GO:0006302">
    <property type="term" value="P:double-strand break repair"/>
    <property type="evidence" value="ECO:0007669"/>
    <property type="project" value="TreeGrafter"/>
</dbReference>
<keyword evidence="7" id="KW-0378">Hydrolase</keyword>
<dbReference type="AlphaFoldDB" id="A0A9P6E024"/>
<comment type="caution">
    <text evidence="12">The sequence shown here is derived from an EMBL/GenBank/DDBJ whole genome shotgun (WGS) entry which is preliminary data.</text>
</comment>
<keyword evidence="5" id="KW-0479">Metal-binding</keyword>
<keyword evidence="6" id="KW-0227">DNA damage</keyword>
<dbReference type="InterPro" id="IPR005135">
    <property type="entry name" value="Endo/exonuclease/phosphatase"/>
</dbReference>
<comment type="subcellular location">
    <subcellularLocation>
        <location evidence="3">Nucleus</location>
        <location evidence="3">PML body</location>
    </subcellularLocation>
</comment>
<dbReference type="GO" id="GO:0005737">
    <property type="term" value="C:cytoplasm"/>
    <property type="evidence" value="ECO:0007669"/>
    <property type="project" value="TreeGrafter"/>
</dbReference>
<name>A0A9P6E024_9AGAM</name>
<evidence type="ECO:0000256" key="7">
    <source>
        <dbReference type="ARBA" id="ARBA00022801"/>
    </source>
</evidence>
<dbReference type="InterPro" id="IPR036691">
    <property type="entry name" value="Endo/exonu/phosph_ase_sf"/>
</dbReference>
<accession>A0A9P6E024</accession>
<keyword evidence="8" id="KW-0460">Magnesium</keyword>
<dbReference type="GO" id="GO:0070260">
    <property type="term" value="F:5'-tyrosyl-DNA phosphodiesterase activity"/>
    <property type="evidence" value="ECO:0007669"/>
    <property type="project" value="TreeGrafter"/>
</dbReference>
<evidence type="ECO:0000256" key="10">
    <source>
        <dbReference type="ARBA" id="ARBA00023242"/>
    </source>
</evidence>
<dbReference type="InterPro" id="IPR051547">
    <property type="entry name" value="TDP2-like"/>
</dbReference>
<proteinExistence type="predicted"/>
<dbReference type="PANTHER" id="PTHR15822:SF4">
    <property type="entry name" value="TYROSYL-DNA PHOSPHODIESTERASE 2"/>
    <property type="match status" value="1"/>
</dbReference>
<dbReference type="Pfam" id="PF03372">
    <property type="entry name" value="Exo_endo_phos"/>
    <property type="match status" value="1"/>
</dbReference>
<keyword evidence="13" id="KW-1185">Reference proteome</keyword>
<evidence type="ECO:0000256" key="9">
    <source>
        <dbReference type="ARBA" id="ARBA00023204"/>
    </source>
</evidence>